<dbReference type="EnsemblPlants" id="TuG1812G0500001249.01.T01">
    <property type="protein sequence ID" value="TuG1812G0500001249.01.T01"/>
    <property type="gene ID" value="TuG1812G0500001249.01"/>
</dbReference>
<organism evidence="1 2">
    <name type="scientific">Triticum urartu</name>
    <name type="common">Red wild einkorn</name>
    <name type="synonym">Crithodium urartu</name>
    <dbReference type="NCBI Taxonomy" id="4572"/>
    <lineage>
        <taxon>Eukaryota</taxon>
        <taxon>Viridiplantae</taxon>
        <taxon>Streptophyta</taxon>
        <taxon>Embryophyta</taxon>
        <taxon>Tracheophyta</taxon>
        <taxon>Spermatophyta</taxon>
        <taxon>Magnoliopsida</taxon>
        <taxon>Liliopsida</taxon>
        <taxon>Poales</taxon>
        <taxon>Poaceae</taxon>
        <taxon>BOP clade</taxon>
        <taxon>Pooideae</taxon>
        <taxon>Triticodae</taxon>
        <taxon>Triticeae</taxon>
        <taxon>Triticinae</taxon>
        <taxon>Triticum</taxon>
    </lineage>
</organism>
<dbReference type="Proteomes" id="UP000015106">
    <property type="component" value="Chromosome 5"/>
</dbReference>
<reference evidence="1" key="3">
    <citation type="submission" date="2022-06" db="UniProtKB">
        <authorList>
            <consortium name="EnsemblPlants"/>
        </authorList>
    </citation>
    <scope>IDENTIFICATION</scope>
</reference>
<keyword evidence="2" id="KW-1185">Reference proteome</keyword>
<dbReference type="Gramene" id="TuG1812G0500001249.01.T01">
    <property type="protein sequence ID" value="TuG1812G0500001249.01.T01"/>
    <property type="gene ID" value="TuG1812G0500001249.01"/>
</dbReference>
<name>A0A8R7UDW2_TRIUA</name>
<proteinExistence type="predicted"/>
<sequence length="96" mass="10883">MVVVPIITTIPMARGGPSWLRGLPDPKLICATMCLLECIFNNGTMHFLFQPIYLVYPFVVRKTIVYPFVLETDKCCISSPCHYLIPPLTHVITFLL</sequence>
<reference evidence="2" key="1">
    <citation type="journal article" date="2013" name="Nature">
        <title>Draft genome of the wheat A-genome progenitor Triticum urartu.</title>
        <authorList>
            <person name="Ling H.Q."/>
            <person name="Zhao S."/>
            <person name="Liu D."/>
            <person name="Wang J."/>
            <person name="Sun H."/>
            <person name="Zhang C."/>
            <person name="Fan H."/>
            <person name="Li D."/>
            <person name="Dong L."/>
            <person name="Tao Y."/>
            <person name="Gao C."/>
            <person name="Wu H."/>
            <person name="Li Y."/>
            <person name="Cui Y."/>
            <person name="Guo X."/>
            <person name="Zheng S."/>
            <person name="Wang B."/>
            <person name="Yu K."/>
            <person name="Liang Q."/>
            <person name="Yang W."/>
            <person name="Lou X."/>
            <person name="Chen J."/>
            <person name="Feng M."/>
            <person name="Jian J."/>
            <person name="Zhang X."/>
            <person name="Luo G."/>
            <person name="Jiang Y."/>
            <person name="Liu J."/>
            <person name="Wang Z."/>
            <person name="Sha Y."/>
            <person name="Zhang B."/>
            <person name="Wu H."/>
            <person name="Tang D."/>
            <person name="Shen Q."/>
            <person name="Xue P."/>
            <person name="Zou S."/>
            <person name="Wang X."/>
            <person name="Liu X."/>
            <person name="Wang F."/>
            <person name="Yang Y."/>
            <person name="An X."/>
            <person name="Dong Z."/>
            <person name="Zhang K."/>
            <person name="Zhang X."/>
            <person name="Luo M.C."/>
            <person name="Dvorak J."/>
            <person name="Tong Y."/>
            <person name="Wang J."/>
            <person name="Yang H."/>
            <person name="Li Z."/>
            <person name="Wang D."/>
            <person name="Zhang A."/>
            <person name="Wang J."/>
        </authorList>
    </citation>
    <scope>NUCLEOTIDE SEQUENCE</scope>
    <source>
        <strain evidence="2">cv. G1812</strain>
    </source>
</reference>
<dbReference type="AlphaFoldDB" id="A0A8R7UDW2"/>
<evidence type="ECO:0000313" key="1">
    <source>
        <dbReference type="EnsemblPlants" id="TuG1812G0500001249.01.T01"/>
    </source>
</evidence>
<protein>
    <submittedName>
        <fullName evidence="1">Uncharacterized protein</fullName>
    </submittedName>
</protein>
<accession>A0A8R7UDW2</accession>
<reference evidence="1" key="2">
    <citation type="submission" date="2018-03" db="EMBL/GenBank/DDBJ databases">
        <title>The Triticum urartu genome reveals the dynamic nature of wheat genome evolution.</title>
        <authorList>
            <person name="Ling H."/>
            <person name="Ma B."/>
            <person name="Shi X."/>
            <person name="Liu H."/>
            <person name="Dong L."/>
            <person name="Sun H."/>
            <person name="Cao Y."/>
            <person name="Gao Q."/>
            <person name="Zheng S."/>
            <person name="Li Y."/>
            <person name="Yu Y."/>
            <person name="Du H."/>
            <person name="Qi M."/>
            <person name="Li Y."/>
            <person name="Yu H."/>
            <person name="Cui Y."/>
            <person name="Wang N."/>
            <person name="Chen C."/>
            <person name="Wu H."/>
            <person name="Zhao Y."/>
            <person name="Zhang J."/>
            <person name="Li Y."/>
            <person name="Zhou W."/>
            <person name="Zhang B."/>
            <person name="Hu W."/>
            <person name="Eijk M."/>
            <person name="Tang J."/>
            <person name="Witsenboer H."/>
            <person name="Zhao S."/>
            <person name="Li Z."/>
            <person name="Zhang A."/>
            <person name="Wang D."/>
            <person name="Liang C."/>
        </authorList>
    </citation>
    <scope>NUCLEOTIDE SEQUENCE [LARGE SCALE GENOMIC DNA]</scope>
    <source>
        <strain evidence="1">cv. G1812</strain>
    </source>
</reference>
<evidence type="ECO:0000313" key="2">
    <source>
        <dbReference type="Proteomes" id="UP000015106"/>
    </source>
</evidence>